<dbReference type="STRING" id="1227482.C469_07947"/>
<gene>
    <name evidence="3" type="ORF">C469_07947</name>
</gene>
<dbReference type="EMBL" id="AOJG01000018">
    <property type="protein sequence ID" value="EMA61185.1"/>
    <property type="molecule type" value="Genomic_DNA"/>
</dbReference>
<dbReference type="AlphaFoldDB" id="M0NX76"/>
<name>M0NX76_9EURY</name>
<keyword evidence="2" id="KW-1133">Transmembrane helix</keyword>
<evidence type="ECO:0000313" key="3">
    <source>
        <dbReference type="EMBL" id="EMA61185.1"/>
    </source>
</evidence>
<feature type="region of interest" description="Disordered" evidence="1">
    <location>
        <begin position="1"/>
        <end position="30"/>
    </location>
</feature>
<dbReference type="RefSeq" id="WP_008005405.1">
    <property type="nucleotide sequence ID" value="NZ_AOJG01000018.1"/>
</dbReference>
<organism evidence="3 4">
    <name type="scientific">Halorubrum lipolyticum DSM 21995</name>
    <dbReference type="NCBI Taxonomy" id="1227482"/>
    <lineage>
        <taxon>Archaea</taxon>
        <taxon>Methanobacteriati</taxon>
        <taxon>Methanobacteriota</taxon>
        <taxon>Stenosarchaea group</taxon>
        <taxon>Halobacteria</taxon>
        <taxon>Halobacteriales</taxon>
        <taxon>Haloferacaceae</taxon>
        <taxon>Halorubrum</taxon>
    </lineage>
</organism>
<comment type="caution">
    <text evidence="3">The sequence shown here is derived from an EMBL/GenBank/DDBJ whole genome shotgun (WGS) entry which is preliminary data.</text>
</comment>
<feature type="transmembrane region" description="Helical" evidence="2">
    <location>
        <begin position="61"/>
        <end position="83"/>
    </location>
</feature>
<keyword evidence="2" id="KW-0812">Transmembrane</keyword>
<keyword evidence="4" id="KW-1185">Reference proteome</keyword>
<evidence type="ECO:0000256" key="1">
    <source>
        <dbReference type="SAM" id="MobiDB-lite"/>
    </source>
</evidence>
<sequence>MSLPEAAKRRANRRSSSADDGHGTRRQRDGPPNGVYLIAALAFLGGAVDLLLGLAMLPTSFVVFGVLLATIGGLECWAAVGLFRLRARALGLAVVLFGAGALIDGLRLLFALGSGGAAGGPAARILLAVVVIGYLLARADHFE</sequence>
<feature type="transmembrane region" description="Helical" evidence="2">
    <location>
        <begin position="35"/>
        <end position="55"/>
    </location>
</feature>
<proteinExistence type="predicted"/>
<feature type="transmembrane region" description="Helical" evidence="2">
    <location>
        <begin position="118"/>
        <end position="137"/>
    </location>
</feature>
<dbReference type="Proteomes" id="UP000011650">
    <property type="component" value="Unassembled WGS sequence"/>
</dbReference>
<feature type="compositionally biased region" description="Basic and acidic residues" evidence="1">
    <location>
        <begin position="16"/>
        <end position="29"/>
    </location>
</feature>
<feature type="transmembrane region" description="Helical" evidence="2">
    <location>
        <begin position="90"/>
        <end position="112"/>
    </location>
</feature>
<evidence type="ECO:0000256" key="2">
    <source>
        <dbReference type="SAM" id="Phobius"/>
    </source>
</evidence>
<dbReference type="PATRIC" id="fig|1227482.3.peg.1604"/>
<keyword evidence="2" id="KW-0472">Membrane</keyword>
<protein>
    <submittedName>
        <fullName evidence="3">Uncharacterized protein</fullName>
    </submittedName>
</protein>
<evidence type="ECO:0000313" key="4">
    <source>
        <dbReference type="Proteomes" id="UP000011650"/>
    </source>
</evidence>
<accession>M0NX76</accession>
<reference evidence="3 4" key="1">
    <citation type="journal article" date="2014" name="PLoS Genet.">
        <title>Phylogenetically driven sequencing of extremely halophilic archaea reveals strategies for static and dynamic osmo-response.</title>
        <authorList>
            <person name="Becker E.A."/>
            <person name="Seitzer P.M."/>
            <person name="Tritt A."/>
            <person name="Larsen D."/>
            <person name="Krusor M."/>
            <person name="Yao A.I."/>
            <person name="Wu D."/>
            <person name="Madern D."/>
            <person name="Eisen J.A."/>
            <person name="Darling A.E."/>
            <person name="Facciotti M.T."/>
        </authorList>
    </citation>
    <scope>NUCLEOTIDE SEQUENCE [LARGE SCALE GENOMIC DNA]</scope>
    <source>
        <strain evidence="3 4">DSM 21995</strain>
    </source>
</reference>